<dbReference type="RefSeq" id="WP_007621996.1">
    <property type="nucleotide sequence ID" value="NZ_BANX01000022.1"/>
</dbReference>
<protein>
    <recommendedName>
        <fullName evidence="7">O-antigen ligase-related domain-containing protein</fullName>
    </recommendedName>
</protein>
<dbReference type="Pfam" id="PF04932">
    <property type="entry name" value="Wzy_C"/>
    <property type="match status" value="1"/>
</dbReference>
<comment type="subcellular location">
    <subcellularLocation>
        <location evidence="1">Membrane</location>
        <topology evidence="1">Multi-pass membrane protein</topology>
    </subcellularLocation>
</comment>
<feature type="transmembrane region" description="Helical" evidence="6">
    <location>
        <begin position="409"/>
        <end position="427"/>
    </location>
</feature>
<keyword evidence="9" id="KW-1185">Reference proteome</keyword>
<evidence type="ECO:0000313" key="8">
    <source>
        <dbReference type="EMBL" id="GAC69191.1"/>
    </source>
</evidence>
<dbReference type="PANTHER" id="PTHR37422:SF13">
    <property type="entry name" value="LIPOPOLYSACCHARIDE BIOSYNTHESIS PROTEIN PA4999-RELATED"/>
    <property type="match status" value="1"/>
</dbReference>
<dbReference type="Proteomes" id="UP000011666">
    <property type="component" value="Unassembled WGS sequence"/>
</dbReference>
<feature type="domain" description="O-antigen ligase-related" evidence="7">
    <location>
        <begin position="255"/>
        <end position="381"/>
    </location>
</feature>
<feature type="transmembrane region" description="Helical" evidence="6">
    <location>
        <begin position="249"/>
        <end position="282"/>
    </location>
</feature>
<feature type="transmembrane region" description="Helical" evidence="6">
    <location>
        <begin position="289"/>
        <end position="310"/>
    </location>
</feature>
<evidence type="ECO:0000256" key="6">
    <source>
        <dbReference type="SAM" id="Phobius"/>
    </source>
</evidence>
<feature type="compositionally biased region" description="Pro residues" evidence="5">
    <location>
        <begin position="1"/>
        <end position="10"/>
    </location>
</feature>
<evidence type="ECO:0000256" key="5">
    <source>
        <dbReference type="SAM" id="MobiDB-lite"/>
    </source>
</evidence>
<feature type="region of interest" description="Disordered" evidence="5">
    <location>
        <begin position="1"/>
        <end position="23"/>
    </location>
</feature>
<gene>
    <name evidence="8" type="ORF">GS4_22_00230</name>
</gene>
<dbReference type="InterPro" id="IPR051533">
    <property type="entry name" value="WaaL-like"/>
</dbReference>
<accession>M0QLK8</accession>
<proteinExistence type="predicted"/>
<keyword evidence="4 6" id="KW-0472">Membrane</keyword>
<name>M0QLK8_9ACTN</name>
<evidence type="ECO:0000256" key="4">
    <source>
        <dbReference type="ARBA" id="ARBA00023136"/>
    </source>
</evidence>
<feature type="transmembrane region" description="Helical" evidence="6">
    <location>
        <begin position="37"/>
        <end position="57"/>
    </location>
</feature>
<keyword evidence="2 6" id="KW-0812">Transmembrane</keyword>
<feature type="transmembrane region" description="Helical" evidence="6">
    <location>
        <begin position="369"/>
        <end position="389"/>
    </location>
</feature>
<feature type="transmembrane region" description="Helical" evidence="6">
    <location>
        <begin position="131"/>
        <end position="148"/>
    </location>
</feature>
<dbReference type="AlphaFoldDB" id="M0QLK8"/>
<comment type="caution">
    <text evidence="8">The sequence shown here is derived from an EMBL/GenBank/DDBJ whole genome shotgun (WGS) entry which is preliminary data.</text>
</comment>
<feature type="transmembrane region" description="Helical" evidence="6">
    <location>
        <begin position="69"/>
        <end position="86"/>
    </location>
</feature>
<keyword evidence="3 6" id="KW-1133">Transmembrane helix</keyword>
<organism evidence="8 9">
    <name type="scientific">Gordonia soli NBRC 108243</name>
    <dbReference type="NCBI Taxonomy" id="1223545"/>
    <lineage>
        <taxon>Bacteria</taxon>
        <taxon>Bacillati</taxon>
        <taxon>Actinomycetota</taxon>
        <taxon>Actinomycetes</taxon>
        <taxon>Mycobacteriales</taxon>
        <taxon>Gordoniaceae</taxon>
        <taxon>Gordonia</taxon>
    </lineage>
</organism>
<sequence length="479" mass="50171">MTTLRPPAPTQPDQAGPAGSAARPTPAWIRWYRDPRLWAGTLAVMSVALLAMRQSFLLRGSRGLTPMQATILLGVVLLIAGIVFGGQRVPAPPLIPSLLVIGVLMIVLMSYAAAAARGMTAAQQAGADRSLTTQVLSCGAFFLLVTVIRTRTAVIWILRGLVIGGTLSALYALLQTAIGFDIAPHMRIPVLLKADVSTLVSGLMRAGSVRPQGAAGHPLELSAVLSALVPIAVGITSEAHSRRERWWPWAVMGTILAVGALTTVSRSAIVGMAVAAVVLALYSPIRRAVVGITSIGVVVGGAWVVQLPLFTRLNEVFTSGSNDNSLGSRSFGANWVSEHYVQFFWLGQGPGTYDLNKQPVLDNEYLSRLMEVGVLGLLGFITFIAVGVVASQRATFTARRGHDRGFTDLCAGVAGAVAAIGVIAIVLDIGGFAQISTMLTLLVPLSVCLARIASEAPEITPVGDVAFAPNTIPGGGHVR</sequence>
<reference evidence="8 9" key="1">
    <citation type="submission" date="2013-01" db="EMBL/GenBank/DDBJ databases">
        <title>Whole genome shotgun sequence of Gordonia soli NBRC 108243.</title>
        <authorList>
            <person name="Isaki-Nakamura S."/>
            <person name="Hosoyama A."/>
            <person name="Tsuchikane K."/>
            <person name="Ando Y."/>
            <person name="Baba S."/>
            <person name="Ohji S."/>
            <person name="Hamada M."/>
            <person name="Tamura T."/>
            <person name="Yamazoe A."/>
            <person name="Yamazaki S."/>
            <person name="Fujita N."/>
        </authorList>
    </citation>
    <scope>NUCLEOTIDE SEQUENCE [LARGE SCALE GENOMIC DNA]</scope>
    <source>
        <strain evidence="8 9">NBRC 108243</strain>
    </source>
</reference>
<evidence type="ECO:0000256" key="3">
    <source>
        <dbReference type="ARBA" id="ARBA00022989"/>
    </source>
</evidence>
<dbReference type="EMBL" id="BANX01000022">
    <property type="protein sequence ID" value="GAC69191.1"/>
    <property type="molecule type" value="Genomic_DNA"/>
</dbReference>
<evidence type="ECO:0000256" key="2">
    <source>
        <dbReference type="ARBA" id="ARBA00022692"/>
    </source>
</evidence>
<dbReference type="eggNOG" id="COG3307">
    <property type="taxonomic scope" value="Bacteria"/>
</dbReference>
<feature type="transmembrane region" description="Helical" evidence="6">
    <location>
        <begin position="154"/>
        <end position="174"/>
    </location>
</feature>
<dbReference type="GO" id="GO:0016020">
    <property type="term" value="C:membrane"/>
    <property type="evidence" value="ECO:0007669"/>
    <property type="project" value="UniProtKB-SubCell"/>
</dbReference>
<feature type="transmembrane region" description="Helical" evidence="6">
    <location>
        <begin position="98"/>
        <end position="119"/>
    </location>
</feature>
<dbReference type="STRING" id="1223545.GS4_22_00230"/>
<dbReference type="InterPro" id="IPR007016">
    <property type="entry name" value="O-antigen_ligase-rel_domated"/>
</dbReference>
<evidence type="ECO:0000313" key="9">
    <source>
        <dbReference type="Proteomes" id="UP000011666"/>
    </source>
</evidence>
<dbReference type="OrthoDB" id="5243524at2"/>
<evidence type="ECO:0000259" key="7">
    <source>
        <dbReference type="Pfam" id="PF04932"/>
    </source>
</evidence>
<evidence type="ECO:0000256" key="1">
    <source>
        <dbReference type="ARBA" id="ARBA00004141"/>
    </source>
</evidence>
<dbReference type="PANTHER" id="PTHR37422">
    <property type="entry name" value="TEICHURONIC ACID BIOSYNTHESIS PROTEIN TUAE"/>
    <property type="match status" value="1"/>
</dbReference>